<proteinExistence type="inferred from homology"/>
<gene>
    <name evidence="15" type="ORF">EV702DRAFT_1027987</name>
</gene>
<feature type="binding site" evidence="12">
    <location>
        <position position="156"/>
    </location>
    <ligand>
        <name>Mg(2+)</name>
        <dbReference type="ChEBI" id="CHEBI:18420"/>
    </ligand>
</feature>
<evidence type="ECO:0000256" key="2">
    <source>
        <dbReference type="ARBA" id="ARBA00010385"/>
    </source>
</evidence>
<feature type="binding site" evidence="12">
    <location>
        <position position="419"/>
    </location>
    <ligand>
        <name>Mg(2+)</name>
        <dbReference type="ChEBI" id="CHEBI:18420"/>
    </ligand>
</feature>
<evidence type="ECO:0000313" key="15">
    <source>
        <dbReference type="EMBL" id="KAG1777324.1"/>
    </source>
</evidence>
<evidence type="ECO:0000256" key="1">
    <source>
        <dbReference type="ARBA" id="ARBA00004965"/>
    </source>
</evidence>
<comment type="pathway">
    <text evidence="1 10">Sulfur metabolism; glutathione biosynthesis; glutathione from L-cysteine and L-glutamate: step 2/2.</text>
</comment>
<comment type="similarity">
    <text evidence="2 10">Belongs to the eukaryotic GSH synthase family.</text>
</comment>
<feature type="binding site" evidence="11">
    <location>
        <position position="235"/>
    </location>
    <ligand>
        <name>substrate</name>
    </ligand>
</feature>
<evidence type="ECO:0000256" key="12">
    <source>
        <dbReference type="PIRSR" id="PIRSR001558-2"/>
    </source>
</evidence>
<sequence>MASFNFSTWPPQLTPEQLEALTLAATTYALSHGLLYLPPSQSPSNTQPRIPTTAIHAPLSLVPAPFPRAQFQAARGLQSVYNVLYARIAMDTQFLDTVMGAEEGVGKADEFTGTLWRGWKKIREHGMLPLHLGLFRSDYLLHAAEDRLALKQVEFNTISSSFGPLSERVAAMHRNLLASTSYFSASPHLIAEKFPENSTTSGLVEGLAKAHEAYGVRDARILFVVQPNERNVFDQRWLEYELLEKHQIHVVRQTLADLAVSALLDPSTHALTLTLPSTNPSPYEISTIYFRASYTPSDFPSPSYYDTRFLLERSRAIKCPSLPLQLAGGKKVQEALTRPGVLERFLSNEGAKWGAQALDLTAHAADIRATWMGMWALDSEDADIVAALDHLPAGQENVPPGTRLARLKAPSLVLKPQREGGGNNVYREAIPAFLDALPAEEREAWIAMEMIETPRGVSGYLVRASPSSSGTDNGGTEKKVVRTEVISELGIFGYALFGGGEVVEREVGWLVRTKGTESNEGGVAAGFSVLDSVVLV</sequence>
<evidence type="ECO:0000256" key="6">
    <source>
        <dbReference type="ARBA" id="ARBA00022723"/>
    </source>
</evidence>
<dbReference type="GO" id="GO:0043295">
    <property type="term" value="F:glutathione binding"/>
    <property type="evidence" value="ECO:0007669"/>
    <property type="project" value="UniProtKB-UniRule"/>
</dbReference>
<evidence type="ECO:0000256" key="10">
    <source>
        <dbReference type="PIRNR" id="PIRNR001558"/>
    </source>
</evidence>
<comment type="cofactor">
    <cofactor evidence="10 12">
        <name>Mg(2+)</name>
        <dbReference type="ChEBI" id="CHEBI:18420"/>
    </cofactor>
    <text evidence="10 12">Binds 1 Mg(2+) ion per subunit.</text>
</comment>
<dbReference type="Pfam" id="PF03199">
    <property type="entry name" value="GSH_synthase"/>
    <property type="match status" value="1"/>
</dbReference>
<dbReference type="InterPro" id="IPR016185">
    <property type="entry name" value="PreATP-grasp_dom_sf"/>
</dbReference>
<feature type="binding site" evidence="11">
    <location>
        <position position="488"/>
    </location>
    <ligand>
        <name>ATP</name>
        <dbReference type="ChEBI" id="CHEBI:30616"/>
    </ligand>
</feature>
<dbReference type="SUPFAM" id="SSF56059">
    <property type="entry name" value="Glutathione synthetase ATP-binding domain-like"/>
    <property type="match status" value="1"/>
</dbReference>
<dbReference type="OrthoDB" id="2020073at2759"/>
<feature type="binding site" evidence="13">
    <location>
        <begin position="158"/>
        <end position="161"/>
    </location>
    <ligand>
        <name>substrate</name>
    </ligand>
</feature>
<dbReference type="Gene3D" id="3.30.1490.50">
    <property type="match status" value="1"/>
</dbReference>
<dbReference type="InterPro" id="IPR037013">
    <property type="entry name" value="GSH-S_sub-bd_sf"/>
</dbReference>
<dbReference type="GO" id="GO:0000287">
    <property type="term" value="F:magnesium ion binding"/>
    <property type="evidence" value="ECO:0007669"/>
    <property type="project" value="UniProtKB-UniRule"/>
</dbReference>
<evidence type="ECO:0000256" key="8">
    <source>
        <dbReference type="ARBA" id="ARBA00022840"/>
    </source>
</evidence>
<reference evidence="15" key="1">
    <citation type="journal article" date="2020" name="New Phytol.">
        <title>Comparative genomics reveals dynamic genome evolution in host specialist ectomycorrhizal fungi.</title>
        <authorList>
            <person name="Lofgren L.A."/>
            <person name="Nguyen N.H."/>
            <person name="Vilgalys R."/>
            <person name="Ruytinx J."/>
            <person name="Liao H.L."/>
            <person name="Branco S."/>
            <person name="Kuo A."/>
            <person name="LaButti K."/>
            <person name="Lipzen A."/>
            <person name="Andreopoulos W."/>
            <person name="Pangilinan J."/>
            <person name="Riley R."/>
            <person name="Hundley H."/>
            <person name="Na H."/>
            <person name="Barry K."/>
            <person name="Grigoriev I.V."/>
            <person name="Stajich J.E."/>
            <person name="Kennedy P.G."/>
        </authorList>
    </citation>
    <scope>NUCLEOTIDE SEQUENCE</scope>
    <source>
        <strain evidence="15">DOB743</strain>
    </source>
</reference>
<keyword evidence="16" id="KW-1185">Reference proteome</keyword>
<keyword evidence="9 10" id="KW-0460">Magnesium</keyword>
<dbReference type="PIRSF" id="PIRSF001558">
    <property type="entry name" value="GSHase"/>
    <property type="match status" value="1"/>
</dbReference>
<dbReference type="PANTHER" id="PTHR11130">
    <property type="entry name" value="GLUTATHIONE SYNTHETASE"/>
    <property type="match status" value="1"/>
</dbReference>
<name>A0A9P6ZV31_9AGAM</name>
<dbReference type="Gene3D" id="3.30.470.20">
    <property type="entry name" value="ATP-grasp fold, B domain"/>
    <property type="match status" value="1"/>
</dbReference>
<evidence type="ECO:0000256" key="13">
    <source>
        <dbReference type="PIRSR" id="PIRSR001558-3"/>
    </source>
</evidence>
<dbReference type="SUPFAM" id="SSF52440">
    <property type="entry name" value="PreATP-grasp domain"/>
    <property type="match status" value="1"/>
</dbReference>
<dbReference type="InterPro" id="IPR014709">
    <property type="entry name" value="Glutathione_synthase_C_euk"/>
</dbReference>
<feature type="binding site" evidence="11">
    <location>
        <position position="520"/>
    </location>
    <ligand>
        <name>ATP</name>
        <dbReference type="ChEBI" id="CHEBI:30616"/>
    </ligand>
</feature>
<feature type="binding site" evidence="13">
    <location>
        <begin position="229"/>
        <end position="231"/>
    </location>
    <ligand>
        <name>substrate</name>
    </ligand>
</feature>
<evidence type="ECO:0000256" key="3">
    <source>
        <dbReference type="ARBA" id="ARBA00011738"/>
    </source>
</evidence>
<feature type="binding site" evidence="11">
    <location>
        <begin position="448"/>
        <end position="451"/>
    </location>
    <ligand>
        <name>ATP</name>
        <dbReference type="ChEBI" id="CHEBI:30616"/>
    </ligand>
</feature>
<keyword evidence="7 10" id="KW-0547">Nucleotide-binding</keyword>
<feature type="binding site" evidence="11">
    <location>
        <position position="330"/>
    </location>
    <ligand>
        <name>ATP</name>
        <dbReference type="ChEBI" id="CHEBI:30616"/>
    </ligand>
</feature>
<dbReference type="GO" id="GO:0004363">
    <property type="term" value="F:glutathione synthase activity"/>
    <property type="evidence" value="ECO:0007669"/>
    <property type="project" value="UniProtKB-UniRule"/>
</dbReference>
<dbReference type="EMBL" id="JABBWD010000021">
    <property type="protein sequence ID" value="KAG1777324.1"/>
    <property type="molecule type" value="Genomic_DNA"/>
</dbReference>
<feature type="binding site" evidence="11">
    <location>
        <position position="512"/>
    </location>
    <ligand>
        <name>substrate</name>
    </ligand>
</feature>
<dbReference type="Pfam" id="PF03917">
    <property type="entry name" value="GSH_synth_ATP"/>
    <property type="match status" value="1"/>
</dbReference>
<dbReference type="EC" id="6.3.2.3" evidence="10"/>
<dbReference type="FunFam" id="3.40.50.1760:FF:000001">
    <property type="entry name" value="Glutathione synthetase"/>
    <property type="match status" value="1"/>
</dbReference>
<feature type="binding site" evidence="11">
    <location>
        <position position="136"/>
    </location>
    <ligand>
        <name>substrate</name>
    </ligand>
</feature>
<organism evidence="15 16">
    <name type="scientific">Suillus placidus</name>
    <dbReference type="NCBI Taxonomy" id="48579"/>
    <lineage>
        <taxon>Eukaryota</taxon>
        <taxon>Fungi</taxon>
        <taxon>Dikarya</taxon>
        <taxon>Basidiomycota</taxon>
        <taxon>Agaricomycotina</taxon>
        <taxon>Agaricomycetes</taxon>
        <taxon>Agaricomycetidae</taxon>
        <taxon>Boletales</taxon>
        <taxon>Suillineae</taxon>
        <taxon>Suillaceae</taxon>
        <taxon>Suillus</taxon>
    </lineage>
</organism>
<evidence type="ECO:0000256" key="4">
    <source>
        <dbReference type="ARBA" id="ARBA00022598"/>
    </source>
</evidence>
<evidence type="ECO:0000256" key="5">
    <source>
        <dbReference type="ARBA" id="ARBA00022684"/>
    </source>
</evidence>
<dbReference type="InterPro" id="IPR014042">
    <property type="entry name" value="Glutathione_synthase_a-hlx"/>
</dbReference>
<feature type="binding site" evidence="11">
    <location>
        <position position="154"/>
    </location>
    <ligand>
        <name>ATP</name>
        <dbReference type="ChEBI" id="CHEBI:30616"/>
    </ligand>
</feature>
<evidence type="ECO:0000259" key="14">
    <source>
        <dbReference type="Pfam" id="PF03199"/>
    </source>
</evidence>
<feature type="binding site" evidence="11">
    <location>
        <begin position="415"/>
        <end position="424"/>
    </location>
    <ligand>
        <name>ATP</name>
        <dbReference type="ChEBI" id="CHEBI:30616"/>
    </ligand>
</feature>
<evidence type="ECO:0000256" key="11">
    <source>
        <dbReference type="PIRSR" id="PIRSR001558-1"/>
    </source>
</evidence>
<dbReference type="GO" id="GO:0005524">
    <property type="term" value="F:ATP binding"/>
    <property type="evidence" value="ECO:0007669"/>
    <property type="project" value="UniProtKB-UniRule"/>
</dbReference>
<comment type="catalytic activity">
    <reaction evidence="10">
        <text>gamma-L-glutamyl-L-cysteine + glycine + ATP = glutathione + ADP + phosphate + H(+)</text>
        <dbReference type="Rhea" id="RHEA:13557"/>
        <dbReference type="ChEBI" id="CHEBI:15378"/>
        <dbReference type="ChEBI" id="CHEBI:30616"/>
        <dbReference type="ChEBI" id="CHEBI:43474"/>
        <dbReference type="ChEBI" id="CHEBI:57305"/>
        <dbReference type="ChEBI" id="CHEBI:57925"/>
        <dbReference type="ChEBI" id="CHEBI:58173"/>
        <dbReference type="ChEBI" id="CHEBI:456216"/>
        <dbReference type="EC" id="6.3.2.3"/>
    </reaction>
</comment>
<feature type="domain" description="Glutathione synthase substrate-binding" evidence="14">
    <location>
        <begin position="220"/>
        <end position="327"/>
    </location>
</feature>
<evidence type="ECO:0000256" key="9">
    <source>
        <dbReference type="ARBA" id="ARBA00022842"/>
    </source>
</evidence>
<evidence type="ECO:0000313" key="16">
    <source>
        <dbReference type="Proteomes" id="UP000714275"/>
    </source>
</evidence>
<dbReference type="InterPro" id="IPR004887">
    <property type="entry name" value="GSH_synth_subst-bd"/>
</dbReference>
<keyword evidence="4 10" id="KW-0436">Ligase</keyword>
<dbReference type="InterPro" id="IPR014049">
    <property type="entry name" value="Glutathione_synthase_N_euk"/>
</dbReference>
<dbReference type="Proteomes" id="UP000714275">
    <property type="component" value="Unassembled WGS sequence"/>
</dbReference>
<dbReference type="AlphaFoldDB" id="A0A9P6ZV31"/>
<dbReference type="Gene3D" id="3.30.1490.80">
    <property type="match status" value="1"/>
</dbReference>
<dbReference type="PANTHER" id="PTHR11130:SF0">
    <property type="entry name" value="GLUTATHIONE SYNTHETASE"/>
    <property type="match status" value="1"/>
</dbReference>
<feature type="binding site" evidence="13">
    <location>
        <begin position="523"/>
        <end position="524"/>
    </location>
    <ligand>
        <name>substrate</name>
    </ligand>
</feature>
<dbReference type="Gene3D" id="3.40.50.1760">
    <property type="entry name" value="Glutathione synthase, substrate-binding domain superfamily, eukaryotic"/>
    <property type="match status" value="1"/>
</dbReference>
<protein>
    <recommendedName>
        <fullName evidence="10">Glutathione synthetase</fullName>
        <shortName evidence="10">GSH-S</shortName>
        <ecNumber evidence="10">6.3.2.3</ecNumber>
    </recommendedName>
</protein>
<dbReference type="InterPro" id="IPR005615">
    <property type="entry name" value="Glutathione_synthase"/>
</dbReference>
<evidence type="ECO:0000256" key="7">
    <source>
        <dbReference type="ARBA" id="ARBA00022741"/>
    </source>
</evidence>
<feature type="binding site" evidence="11">
    <location>
        <position position="426"/>
    </location>
    <ligand>
        <name>ATP</name>
        <dbReference type="ChEBI" id="CHEBI:30616"/>
    </ligand>
</feature>
<feature type="binding site" evidence="11">
    <location>
        <position position="514"/>
    </location>
    <ligand>
        <name>ATP</name>
        <dbReference type="ChEBI" id="CHEBI:30616"/>
    </ligand>
</feature>
<comment type="subunit">
    <text evidence="3">Homodimer.</text>
</comment>
<keyword evidence="5 10" id="KW-0317">Glutathione biosynthesis</keyword>
<comment type="caution">
    <text evidence="15">The sequence shown here is derived from an EMBL/GenBank/DDBJ whole genome shotgun (WGS) entry which is preliminary data.</text>
</comment>
<keyword evidence="8 10" id="KW-0067">ATP-binding</keyword>
<dbReference type="NCBIfam" id="TIGR01986">
    <property type="entry name" value="glut_syn_euk"/>
    <property type="match status" value="1"/>
</dbReference>
<dbReference type="Gene3D" id="1.10.1080.10">
    <property type="entry name" value="Glutathione Synthetase, Chain A, domain 3"/>
    <property type="match status" value="1"/>
</dbReference>
<feature type="binding site" evidence="12">
    <location>
        <position position="154"/>
    </location>
    <ligand>
        <name>Mg(2+)</name>
        <dbReference type="ChEBI" id="CHEBI:18420"/>
    </ligand>
</feature>
<keyword evidence="6 10" id="KW-0479">Metal-binding</keyword>
<accession>A0A9P6ZV31</accession>
<feature type="binding site" evidence="13">
    <location>
        <begin position="291"/>
        <end position="294"/>
    </location>
    <ligand>
        <name>substrate</name>
    </ligand>
</feature>
<dbReference type="GO" id="GO:0005829">
    <property type="term" value="C:cytosol"/>
    <property type="evidence" value="ECO:0007669"/>
    <property type="project" value="TreeGrafter"/>
</dbReference>